<evidence type="ECO:0000313" key="2">
    <source>
        <dbReference type="Proteomes" id="UP000182204"/>
    </source>
</evidence>
<dbReference type="Pfam" id="PF20765">
    <property type="entry name" value="Phage_tail_terminator_8"/>
    <property type="match status" value="1"/>
</dbReference>
<accession>A0A1L3NL41</accession>
<dbReference type="InterPro" id="IPR049254">
    <property type="entry name" value="Phage_tail_terminator"/>
</dbReference>
<evidence type="ECO:0000313" key="1">
    <source>
        <dbReference type="EMBL" id="APH16830.1"/>
    </source>
</evidence>
<dbReference type="AlphaFoldDB" id="A0A1L3NL41"/>
<protein>
    <submittedName>
        <fullName evidence="1">Uncharacterized protein</fullName>
    </submittedName>
</protein>
<name>A0A1L3NL41_CLOSG</name>
<organism evidence="1 2">
    <name type="scientific">Clostridium sporogenes</name>
    <dbReference type="NCBI Taxonomy" id="1509"/>
    <lineage>
        <taxon>Bacteria</taxon>
        <taxon>Bacillati</taxon>
        <taxon>Bacillota</taxon>
        <taxon>Clostridia</taxon>
        <taxon>Eubacteriales</taxon>
        <taxon>Clostridiaceae</taxon>
        <taxon>Clostridium</taxon>
    </lineage>
</organism>
<sequence length="105" mass="12360">MDFQENKTSLLNGKAEQRNFDVRLFYFAKNREANKIELLEIQDLLSLIFQTGIKVSDDYYISVFECEFDSRGEEGLLITTLSDLYSLSEMEQTGEPLEELEMERW</sequence>
<reference evidence="1 2" key="1">
    <citation type="submission" date="2015-11" db="EMBL/GenBank/DDBJ databases">
        <authorList>
            <person name="Hill K.K."/>
            <person name="Shirey T.B."/>
            <person name="Raphael B."/>
            <person name="Daligault H.E."/>
            <person name="Davenport K.W."/>
            <person name="Bruce D.C."/>
            <person name="Foley B.T."/>
            <person name="Johnson S.L."/>
        </authorList>
    </citation>
    <scope>NUCLEOTIDE SEQUENCE [LARGE SCALE GENOMIC DNA]</scope>
    <source>
        <strain evidence="1 2">CDC_1632</strain>
    </source>
</reference>
<dbReference type="Proteomes" id="UP000182204">
    <property type="component" value="Chromosome"/>
</dbReference>
<gene>
    <name evidence="1" type="ORF">NPD5_3428</name>
</gene>
<proteinExistence type="predicted"/>
<dbReference type="EMBL" id="CP013243">
    <property type="protein sequence ID" value="APH16830.1"/>
    <property type="molecule type" value="Genomic_DNA"/>
</dbReference>